<reference evidence="2" key="1">
    <citation type="submission" date="2017-02" db="EMBL/GenBank/DDBJ databases">
        <authorList>
            <person name="Varghese N."/>
            <person name="Submissions S."/>
        </authorList>
    </citation>
    <scope>NUCLEOTIDE SEQUENCE [LARGE SCALE GENOMIC DNA]</scope>
    <source>
        <strain evidence="2">DSM 24967</strain>
    </source>
</reference>
<dbReference type="Proteomes" id="UP000190852">
    <property type="component" value="Unassembled WGS sequence"/>
</dbReference>
<dbReference type="AlphaFoldDB" id="A0A1T5CQW1"/>
<evidence type="ECO:0000313" key="1">
    <source>
        <dbReference type="EMBL" id="SKB61875.1"/>
    </source>
</evidence>
<gene>
    <name evidence="1" type="ORF">SAMN05660349_02050</name>
</gene>
<name>A0A1T5CQW1_9BACT</name>
<accession>A0A1T5CQW1</accession>
<keyword evidence="2" id="KW-1185">Reference proteome</keyword>
<proteinExistence type="predicted"/>
<organism evidence="1 2">
    <name type="scientific">Parabacteroides chartae</name>
    <dbReference type="NCBI Taxonomy" id="1037355"/>
    <lineage>
        <taxon>Bacteria</taxon>
        <taxon>Pseudomonadati</taxon>
        <taxon>Bacteroidota</taxon>
        <taxon>Bacteroidia</taxon>
        <taxon>Bacteroidales</taxon>
        <taxon>Tannerellaceae</taxon>
        <taxon>Parabacteroides</taxon>
    </lineage>
</organism>
<sequence length="224" mass="25897">MKKELAKLQIQKALSNDKLPDSEQWIYLLNNPFDDITNVLIDKYLEVYKLGKEFRNERQTLLINNISSYLSISNKNIVVYALYTRISEKFEPIIALIDTLKLFSPKHIQYLIKSDKINEVICCLGISKSFYTQDDLSDMDEVINLLDNLPNKGKIETVKGLLSKAKEKYICPNGHSNDLEDIFCSNYECQKNIKGLTQTQLNSIDLYKEKVAKLSKLLTKNLYK</sequence>
<protein>
    <submittedName>
        <fullName evidence="1">Uncharacterized protein</fullName>
    </submittedName>
</protein>
<dbReference type="RefSeq" id="WP_079683547.1">
    <property type="nucleotide sequence ID" value="NZ_FUYQ01000013.1"/>
</dbReference>
<dbReference type="EMBL" id="FUYQ01000013">
    <property type="protein sequence ID" value="SKB61875.1"/>
    <property type="molecule type" value="Genomic_DNA"/>
</dbReference>
<evidence type="ECO:0000313" key="2">
    <source>
        <dbReference type="Proteomes" id="UP000190852"/>
    </source>
</evidence>